<gene>
    <name evidence="2" type="ORF">Rcae01_04599</name>
</gene>
<evidence type="ECO:0000313" key="2">
    <source>
        <dbReference type="EMBL" id="GAA5509130.1"/>
    </source>
</evidence>
<dbReference type="Gene3D" id="3.90.1570.30">
    <property type="match status" value="1"/>
</dbReference>
<feature type="domain" description="Restriction endonuclease type I HsdR N-terminal" evidence="1">
    <location>
        <begin position="67"/>
        <end position="131"/>
    </location>
</feature>
<comment type="caution">
    <text evidence="2">The sequence shown here is derived from an EMBL/GenBank/DDBJ whole genome shotgun (WGS) entry which is preliminary data.</text>
</comment>
<accession>A0ABP9VVG6</accession>
<proteinExistence type="predicted"/>
<dbReference type="InterPro" id="IPR027417">
    <property type="entry name" value="P-loop_NTPase"/>
</dbReference>
<reference evidence="2 3" key="1">
    <citation type="submission" date="2024-02" db="EMBL/GenBank/DDBJ databases">
        <title>Rhodopirellula caenicola NBRC 110016.</title>
        <authorList>
            <person name="Ichikawa N."/>
            <person name="Katano-Makiyama Y."/>
            <person name="Hidaka K."/>
        </authorList>
    </citation>
    <scope>NUCLEOTIDE SEQUENCE [LARGE SCALE GENOMIC DNA]</scope>
    <source>
        <strain evidence="2 3">NBRC 110016</strain>
    </source>
</reference>
<dbReference type="InterPro" id="IPR007409">
    <property type="entry name" value="Restrct_endonuc_type1_HsdR_N"/>
</dbReference>
<dbReference type="Gene3D" id="3.40.50.300">
    <property type="entry name" value="P-loop containing nucleotide triphosphate hydrolases"/>
    <property type="match status" value="1"/>
</dbReference>
<sequence>MKVLGTFDTSVIVTEEDIRTKIVVNWLLGHGFEAGEFKLEYVFSVRIGRAEITTGRRTRTKSNSIANPRADVLVRRNNQNLLVVEVKAPSESVEDARDQGISYARLLDQIAPFVVVTDGTTSRIYDTVSKQEMSGESIPTDHPHVLNGFQVSADDLALKSEAMELFVSLSPDNLLEFCRHQIAARMQRLRGDSIHSSKKYIPCLYVARTKASDKLRELVSRRHEKVVVVTGRPQVGKTNFLCNFVSEEIDAGRPCLFFPSSSMISGLLNELAEDFGWSGFSTEASPAQLVRKLARVLKKSGQELTLVFDGWNETDIQEAAAIDKEVERISNDSARVTTVISFTNTSAGRLLQKRGNPTFVSEAARIGLGDLALIETNSPRVFEKSDWSAVYLENYDPEELQAAYRTYSKAFNVKNDSCPTSDPYLLAIATRHYQGGTLPSELDEQSLLENWLQSRIGRADIPGTNVQAALTELGSMMIHQGAPIDASEVKRGWGLPAISRIDPGFFDCALLSQYASEQVDFYFSRDRDFVISIWAAKWHARIEELLQSTTTFTLLTEGGQACIDAAIWFFSQREVQKHLAGDGTLPVFACADLHRLYLRGFAISLSRLKQSSSSGTFIGYDSNHWFEQFVTLFESGKDYDLRLEALRGALQLSDYVEMDSLPTMFLEESNDFDKFVRSILELDYESGDERVAGGIGVEFLSKLDYESRMGNEEETFISNSVRQVMTTANSRAEHLLASQAYASMCPKCFLRMLRGVPERNQKEDYSLSVACAVNAIEYQYYGTGMCPSYTDILKEDADLAEEEFNEIRELLDCVASSIWGETPVKNLRELLRIIGSFLPNDPERADTIIPTECPGQMRFGFTENN</sequence>
<evidence type="ECO:0000259" key="1">
    <source>
        <dbReference type="Pfam" id="PF04313"/>
    </source>
</evidence>
<keyword evidence="3" id="KW-1185">Reference proteome</keyword>
<organism evidence="2 3">
    <name type="scientific">Novipirellula caenicola</name>
    <dbReference type="NCBI Taxonomy" id="1536901"/>
    <lineage>
        <taxon>Bacteria</taxon>
        <taxon>Pseudomonadati</taxon>
        <taxon>Planctomycetota</taxon>
        <taxon>Planctomycetia</taxon>
        <taxon>Pirellulales</taxon>
        <taxon>Pirellulaceae</taxon>
        <taxon>Novipirellula</taxon>
    </lineage>
</organism>
<dbReference type="Proteomes" id="UP001416858">
    <property type="component" value="Unassembled WGS sequence"/>
</dbReference>
<dbReference type="EMBL" id="BAABRO010000012">
    <property type="protein sequence ID" value="GAA5509130.1"/>
    <property type="molecule type" value="Genomic_DNA"/>
</dbReference>
<name>A0ABP9VVG6_9BACT</name>
<protein>
    <recommendedName>
        <fullName evidence="1">Restriction endonuclease type I HsdR N-terminal domain-containing protein</fullName>
    </recommendedName>
</protein>
<dbReference type="SUPFAM" id="SSF52540">
    <property type="entry name" value="P-loop containing nucleoside triphosphate hydrolases"/>
    <property type="match status" value="1"/>
</dbReference>
<evidence type="ECO:0000313" key="3">
    <source>
        <dbReference type="Proteomes" id="UP001416858"/>
    </source>
</evidence>
<dbReference type="Pfam" id="PF04313">
    <property type="entry name" value="HSDR_N"/>
    <property type="match status" value="1"/>
</dbReference>